<keyword evidence="1" id="KW-0812">Transmembrane</keyword>
<accession>A0A164RIT9</accession>
<evidence type="ECO:0000313" key="2">
    <source>
        <dbReference type="EMBL" id="KZS90595.1"/>
    </source>
</evidence>
<gene>
    <name evidence="2" type="ORF">SISNIDRAFT_488169</name>
</gene>
<keyword evidence="3" id="KW-1185">Reference proteome</keyword>
<protein>
    <submittedName>
        <fullName evidence="2">Uncharacterized protein</fullName>
    </submittedName>
</protein>
<dbReference type="Proteomes" id="UP000076722">
    <property type="component" value="Unassembled WGS sequence"/>
</dbReference>
<keyword evidence="1" id="KW-1133">Transmembrane helix</keyword>
<name>A0A164RIT9_9AGAM</name>
<sequence>MPHRPQVDAVERLKQKLRSVRDADLKRQFILESIINTVGNRVQREMRVITPADAMSALWHQAPNPSKALKQAKRHLLRNPPVEDPMTYKDMKSFFSLVRMILLTLLMYNLRRQHSKRKVRCGDSFPTDGPSHSGLGPIALLTIVEED</sequence>
<keyword evidence="1" id="KW-0472">Membrane</keyword>
<feature type="transmembrane region" description="Helical" evidence="1">
    <location>
        <begin position="93"/>
        <end position="110"/>
    </location>
</feature>
<reference evidence="2 3" key="1">
    <citation type="journal article" date="2016" name="Mol. Biol. Evol.">
        <title>Comparative Genomics of Early-Diverging Mushroom-Forming Fungi Provides Insights into the Origins of Lignocellulose Decay Capabilities.</title>
        <authorList>
            <person name="Nagy L.G."/>
            <person name="Riley R."/>
            <person name="Tritt A."/>
            <person name="Adam C."/>
            <person name="Daum C."/>
            <person name="Floudas D."/>
            <person name="Sun H."/>
            <person name="Yadav J.S."/>
            <person name="Pangilinan J."/>
            <person name="Larsson K.H."/>
            <person name="Matsuura K."/>
            <person name="Barry K."/>
            <person name="Labutti K."/>
            <person name="Kuo R."/>
            <person name="Ohm R.A."/>
            <person name="Bhattacharya S.S."/>
            <person name="Shirouzu T."/>
            <person name="Yoshinaga Y."/>
            <person name="Martin F.M."/>
            <person name="Grigoriev I.V."/>
            <person name="Hibbett D.S."/>
        </authorList>
    </citation>
    <scope>NUCLEOTIDE SEQUENCE [LARGE SCALE GENOMIC DNA]</scope>
    <source>
        <strain evidence="2 3">HHB9708</strain>
    </source>
</reference>
<dbReference type="EMBL" id="KV419420">
    <property type="protein sequence ID" value="KZS90595.1"/>
    <property type="molecule type" value="Genomic_DNA"/>
</dbReference>
<evidence type="ECO:0000256" key="1">
    <source>
        <dbReference type="SAM" id="Phobius"/>
    </source>
</evidence>
<organism evidence="2 3">
    <name type="scientific">Sistotremastrum niveocremeum HHB9708</name>
    <dbReference type="NCBI Taxonomy" id="1314777"/>
    <lineage>
        <taxon>Eukaryota</taxon>
        <taxon>Fungi</taxon>
        <taxon>Dikarya</taxon>
        <taxon>Basidiomycota</taxon>
        <taxon>Agaricomycotina</taxon>
        <taxon>Agaricomycetes</taxon>
        <taxon>Sistotremastrales</taxon>
        <taxon>Sistotremastraceae</taxon>
        <taxon>Sertulicium</taxon>
        <taxon>Sertulicium niveocremeum</taxon>
    </lineage>
</organism>
<dbReference type="AlphaFoldDB" id="A0A164RIT9"/>
<evidence type="ECO:0000313" key="3">
    <source>
        <dbReference type="Proteomes" id="UP000076722"/>
    </source>
</evidence>
<proteinExistence type="predicted"/>